<dbReference type="PROSITE" id="PS00783">
    <property type="entry name" value="RIBOSOMAL_L13"/>
    <property type="match status" value="1"/>
</dbReference>
<dbReference type="PANTHER" id="PTHR11545">
    <property type="entry name" value="RIBOSOMAL PROTEIN L13"/>
    <property type="match status" value="1"/>
</dbReference>
<dbReference type="GO" id="GO:0022625">
    <property type="term" value="C:cytosolic large ribosomal subunit"/>
    <property type="evidence" value="ECO:0007669"/>
    <property type="project" value="TreeGrafter"/>
</dbReference>
<evidence type="ECO:0008006" key="5">
    <source>
        <dbReference type="Google" id="ProtNLM"/>
    </source>
</evidence>
<dbReference type="Gene3D" id="3.90.1180.10">
    <property type="entry name" value="Ribosomal protein L13"/>
    <property type="match status" value="1"/>
</dbReference>
<evidence type="ECO:0000256" key="1">
    <source>
        <dbReference type="ARBA" id="ARBA00006227"/>
    </source>
</evidence>
<protein>
    <recommendedName>
        <fullName evidence="5">50S ribosomal protein L13</fullName>
    </recommendedName>
</protein>
<dbReference type="CDD" id="cd00392">
    <property type="entry name" value="Ribosomal_L13"/>
    <property type="match status" value="1"/>
</dbReference>
<dbReference type="AlphaFoldDB" id="A0A381YH33"/>
<gene>
    <name evidence="4" type="ORF">METZ01_LOCUS129139</name>
</gene>
<dbReference type="GO" id="GO:0017148">
    <property type="term" value="P:negative regulation of translation"/>
    <property type="evidence" value="ECO:0007669"/>
    <property type="project" value="TreeGrafter"/>
</dbReference>
<dbReference type="InterPro" id="IPR005823">
    <property type="entry name" value="Ribosomal_uL13_bac-type"/>
</dbReference>
<evidence type="ECO:0000313" key="4">
    <source>
        <dbReference type="EMBL" id="SVA76285.1"/>
    </source>
</evidence>
<dbReference type="InterPro" id="IPR005822">
    <property type="entry name" value="Ribosomal_uL13"/>
</dbReference>
<reference evidence="4" key="1">
    <citation type="submission" date="2018-05" db="EMBL/GenBank/DDBJ databases">
        <authorList>
            <person name="Lanie J.A."/>
            <person name="Ng W.-L."/>
            <person name="Kazmierczak K.M."/>
            <person name="Andrzejewski T.M."/>
            <person name="Davidsen T.M."/>
            <person name="Wayne K.J."/>
            <person name="Tettelin H."/>
            <person name="Glass J.I."/>
            <person name="Rusch D."/>
            <person name="Podicherti R."/>
            <person name="Tsui H.-C.T."/>
            <person name="Winkler M.E."/>
        </authorList>
    </citation>
    <scope>NUCLEOTIDE SEQUENCE</scope>
</reference>
<dbReference type="GO" id="GO:0006412">
    <property type="term" value="P:translation"/>
    <property type="evidence" value="ECO:0007669"/>
    <property type="project" value="InterPro"/>
</dbReference>
<accession>A0A381YH33</accession>
<dbReference type="NCBIfam" id="TIGR01066">
    <property type="entry name" value="rplM_bact"/>
    <property type="match status" value="1"/>
</dbReference>
<dbReference type="InterPro" id="IPR036899">
    <property type="entry name" value="Ribosomal_uL13_sf"/>
</dbReference>
<proteinExistence type="inferred from homology"/>
<dbReference type="EMBL" id="UINC01018210">
    <property type="protein sequence ID" value="SVA76285.1"/>
    <property type="molecule type" value="Genomic_DNA"/>
</dbReference>
<dbReference type="InterPro" id="IPR023563">
    <property type="entry name" value="Ribosomal_uL13_CS"/>
</dbReference>
<sequence length="128" mass="14442">MPTYVPTPATVERQWHIIDAGEQVLGRIATVAAKLLQGKHKPQYAPFLDTGDFVIITNAAGVKLTGNKEEQKLYRHHSGYEGGLREERAKTLRQRIPERMVEEAVRGMLPKTKLGKTMYRKLKVYAGP</sequence>
<keyword evidence="2" id="KW-0689">Ribosomal protein</keyword>
<evidence type="ECO:0000256" key="3">
    <source>
        <dbReference type="ARBA" id="ARBA00023274"/>
    </source>
</evidence>
<dbReference type="PANTHER" id="PTHR11545:SF2">
    <property type="entry name" value="LARGE RIBOSOMAL SUBUNIT PROTEIN UL13M"/>
    <property type="match status" value="1"/>
</dbReference>
<comment type="similarity">
    <text evidence="1">Belongs to the universal ribosomal protein uL13 family.</text>
</comment>
<name>A0A381YH33_9ZZZZ</name>
<feature type="non-terminal residue" evidence="4">
    <location>
        <position position="128"/>
    </location>
</feature>
<evidence type="ECO:0000256" key="2">
    <source>
        <dbReference type="ARBA" id="ARBA00022980"/>
    </source>
</evidence>
<dbReference type="PIRSF" id="PIRSF002181">
    <property type="entry name" value="Ribosomal_L13"/>
    <property type="match status" value="1"/>
</dbReference>
<dbReference type="SUPFAM" id="SSF52161">
    <property type="entry name" value="Ribosomal protein L13"/>
    <property type="match status" value="1"/>
</dbReference>
<dbReference type="GO" id="GO:0003729">
    <property type="term" value="F:mRNA binding"/>
    <property type="evidence" value="ECO:0007669"/>
    <property type="project" value="TreeGrafter"/>
</dbReference>
<dbReference type="Pfam" id="PF00572">
    <property type="entry name" value="Ribosomal_L13"/>
    <property type="match status" value="1"/>
</dbReference>
<dbReference type="GO" id="GO:0003735">
    <property type="term" value="F:structural constituent of ribosome"/>
    <property type="evidence" value="ECO:0007669"/>
    <property type="project" value="InterPro"/>
</dbReference>
<keyword evidence="3" id="KW-0687">Ribonucleoprotein</keyword>
<organism evidence="4">
    <name type="scientific">marine metagenome</name>
    <dbReference type="NCBI Taxonomy" id="408172"/>
    <lineage>
        <taxon>unclassified sequences</taxon>
        <taxon>metagenomes</taxon>
        <taxon>ecological metagenomes</taxon>
    </lineage>
</organism>
<dbReference type="HAMAP" id="MF_01366">
    <property type="entry name" value="Ribosomal_uL13"/>
    <property type="match status" value="1"/>
</dbReference>